<keyword evidence="2" id="KW-0460">Magnesium</keyword>
<dbReference type="RefSeq" id="WP_087929249.1">
    <property type="nucleotide sequence ID" value="NZ_CP021744.1"/>
</dbReference>
<dbReference type="InterPro" id="IPR000092">
    <property type="entry name" value="Polyprenyl_synt"/>
</dbReference>
<dbReference type="GO" id="GO:0008299">
    <property type="term" value="P:isoprenoid biosynthetic process"/>
    <property type="evidence" value="ECO:0007669"/>
    <property type="project" value="InterPro"/>
</dbReference>
<dbReference type="CDD" id="cd00685">
    <property type="entry name" value="Trans_IPPS_HT"/>
    <property type="match status" value="1"/>
</dbReference>
<dbReference type="GO" id="GO:0046872">
    <property type="term" value="F:metal ion binding"/>
    <property type="evidence" value="ECO:0007669"/>
    <property type="project" value="UniProtKB-KW"/>
</dbReference>
<reference evidence="4 5" key="1">
    <citation type="submission" date="2017-06" db="EMBL/GenBank/DDBJ databases">
        <title>Streptomyces albireticuli Genome sequencing and assembly.</title>
        <authorList>
            <person name="Wang Y."/>
            <person name="Du B."/>
            <person name="Ding Y."/>
            <person name="Liu H."/>
            <person name="Hou Q."/>
            <person name="Liu K."/>
            <person name="Yao L."/>
            <person name="Wang C."/>
        </authorList>
    </citation>
    <scope>NUCLEOTIDE SEQUENCE [LARGE SCALE GENOMIC DNA]</scope>
    <source>
        <strain evidence="4 5">MDJK11</strain>
    </source>
</reference>
<dbReference type="Gene3D" id="1.10.600.10">
    <property type="entry name" value="Farnesyl Diphosphate Synthase"/>
    <property type="match status" value="1"/>
</dbReference>
<proteinExistence type="inferred from homology"/>
<protein>
    <submittedName>
        <fullName evidence="4">Polyprenyl diphosphate synthase</fullName>
    </submittedName>
</protein>
<dbReference type="Pfam" id="PF00348">
    <property type="entry name" value="polyprenyl_synt"/>
    <property type="match status" value="1"/>
</dbReference>
<dbReference type="SFLD" id="SFLDS00005">
    <property type="entry name" value="Isoprenoid_Synthase_Type_I"/>
    <property type="match status" value="1"/>
</dbReference>
<dbReference type="SFLD" id="SFLDG01017">
    <property type="entry name" value="Polyprenyl_Transferase_Like"/>
    <property type="match status" value="1"/>
</dbReference>
<dbReference type="Proteomes" id="UP000195755">
    <property type="component" value="Chromosome"/>
</dbReference>
<dbReference type="InterPro" id="IPR008949">
    <property type="entry name" value="Isoprenoid_synthase_dom_sf"/>
</dbReference>
<dbReference type="SUPFAM" id="SSF48576">
    <property type="entry name" value="Terpenoid synthases"/>
    <property type="match status" value="1"/>
</dbReference>
<dbReference type="PANTHER" id="PTHR12001:SF71">
    <property type="entry name" value="(2E,6E)-FARNESYL DIPHOSPHATE SYNTHASE"/>
    <property type="match status" value="1"/>
</dbReference>
<dbReference type="PROSITE" id="PS00723">
    <property type="entry name" value="POLYPRENYL_SYNTHASE_1"/>
    <property type="match status" value="1"/>
</dbReference>
<dbReference type="PANTHER" id="PTHR12001">
    <property type="entry name" value="GERANYLGERANYL PYROPHOSPHATE SYNTHASE"/>
    <property type="match status" value="1"/>
</dbReference>
<comment type="similarity">
    <text evidence="3">Belongs to the FPP/GGPP synthase family.</text>
</comment>
<dbReference type="OrthoDB" id="4497239at2"/>
<evidence type="ECO:0000313" key="4">
    <source>
        <dbReference type="EMBL" id="ARZ71448.1"/>
    </source>
</evidence>
<sequence>MTSQTGLQVPVPPALDRCRSLVEPALTTAVRSLHPLPRLMTSFSLGWCDADGRPTAAPGGKGIRQALAVLGTEAVGAPGDLAVPAAVAVELVHTFSLVHDDIMDGDERRRHQESAWKAFGTGPAVLTGDALFALAVRTLAGAGGDHSGTAVRHLAEAMGELVHGQADDLVFESRPWVGPDAVGIPEYQAMAARKTGALLGCSAALGPVLAGAPPLLVGALSEAGRQLGLAFQAVDDLLGIWGDPATTGKPVHSDLRRRKKTLPVLAAMALDPAAARHLVGLLGSGMPVDADDAYRAAAVVEEAGGREFALEDARRHVASARECLRAVPLAERAADEIAEIAEYLLDRRL</sequence>
<keyword evidence="3" id="KW-0808">Transferase</keyword>
<dbReference type="GO" id="GO:0004659">
    <property type="term" value="F:prenyltransferase activity"/>
    <property type="evidence" value="ECO:0007669"/>
    <property type="project" value="InterPro"/>
</dbReference>
<dbReference type="EMBL" id="CP021744">
    <property type="protein sequence ID" value="ARZ71448.1"/>
    <property type="molecule type" value="Genomic_DNA"/>
</dbReference>
<dbReference type="InterPro" id="IPR033749">
    <property type="entry name" value="Polyprenyl_synt_CS"/>
</dbReference>
<accession>A0A1Z2LB54</accession>
<keyword evidence="1" id="KW-0479">Metal-binding</keyword>
<evidence type="ECO:0000313" key="5">
    <source>
        <dbReference type="Proteomes" id="UP000195755"/>
    </source>
</evidence>
<dbReference type="AlphaFoldDB" id="A0A1Z2LB54"/>
<evidence type="ECO:0000256" key="2">
    <source>
        <dbReference type="ARBA" id="ARBA00022842"/>
    </source>
</evidence>
<dbReference type="KEGG" id="salj:SMD11_5872"/>
<evidence type="ECO:0000256" key="3">
    <source>
        <dbReference type="RuleBase" id="RU004466"/>
    </source>
</evidence>
<name>A0A1Z2LB54_9ACTN</name>
<gene>
    <name evidence="4" type="primary">idsA</name>
    <name evidence="4" type="ORF">SMD11_5872</name>
</gene>
<evidence type="ECO:0000256" key="1">
    <source>
        <dbReference type="ARBA" id="ARBA00022723"/>
    </source>
</evidence>
<organism evidence="4 5">
    <name type="scientific">Streptomyces albireticuli</name>
    <dbReference type="NCBI Taxonomy" id="1940"/>
    <lineage>
        <taxon>Bacteria</taxon>
        <taxon>Bacillati</taxon>
        <taxon>Actinomycetota</taxon>
        <taxon>Actinomycetes</taxon>
        <taxon>Kitasatosporales</taxon>
        <taxon>Streptomycetaceae</taxon>
        <taxon>Streptomyces</taxon>
    </lineage>
</organism>